<dbReference type="SUPFAM" id="SSF55874">
    <property type="entry name" value="ATPase domain of HSP90 chaperone/DNA topoisomerase II/histidine kinase"/>
    <property type="match status" value="1"/>
</dbReference>
<dbReference type="SMART" id="SM00388">
    <property type="entry name" value="HisKA"/>
    <property type="match status" value="1"/>
</dbReference>
<dbReference type="Pfam" id="PF11808">
    <property type="entry name" value="PhoR"/>
    <property type="match status" value="1"/>
</dbReference>
<dbReference type="NCBIfam" id="TIGR02966">
    <property type="entry name" value="phoR_proteo"/>
    <property type="match status" value="1"/>
</dbReference>
<gene>
    <name evidence="15" type="primary">phoR</name>
    <name evidence="15" type="ORF">NYF23_01815</name>
</gene>
<evidence type="ECO:0000256" key="1">
    <source>
        <dbReference type="ARBA" id="ARBA00000085"/>
    </source>
</evidence>
<keyword evidence="12" id="KW-1133">Transmembrane helix</keyword>
<dbReference type="InterPro" id="IPR005467">
    <property type="entry name" value="His_kinase_dom"/>
</dbReference>
<evidence type="ECO:0000256" key="7">
    <source>
        <dbReference type="ARBA" id="ARBA00022679"/>
    </source>
</evidence>
<dbReference type="InterPro" id="IPR036097">
    <property type="entry name" value="HisK_dim/P_sf"/>
</dbReference>
<sequence length="422" mass="47047">MNREIWRVVLISLFSVIFGFGLGAPFETLVAGLVAYSLWTFRVISQLFSWIDKGMRGFPPDTDGVWGEISDTLNRQRRRHRRTQERMRRTINRITRLTGALEEGIVVLRSDLTIDWWNSSAAGLLALRSNDRGTAVTNLIRGPEFVSYISQKEFDGSLKLSSINPSDPVLQVSASFFGADEIVLVVTDITRMTNLEQLRKEFVGNVSHELRTPLTVMRGYLETLQDIPGNSQMVAKAFSQMSDQVVRMEALANDLILISRLESDDHPPKVEAVNLYQLLESIVAEAELLSESQHSISLDCEDNCIIDADAADLRSVLGNIVFNAVRHNPQGADVAIKVTRYKSYINVSVKDSGKGIDPMEIPRLTERFYRGDSSRNSDTGGTGLGLAIVKHALTRCDGRLTINSRLGQGAEFVCRFPLVPRS</sequence>
<accession>A0ABY5TNJ8</accession>
<dbReference type="SMART" id="SM00387">
    <property type="entry name" value="HATPase_c"/>
    <property type="match status" value="1"/>
</dbReference>
<evidence type="ECO:0000256" key="4">
    <source>
        <dbReference type="ARBA" id="ARBA00022448"/>
    </source>
</evidence>
<keyword evidence="12" id="KW-0472">Membrane</keyword>
<keyword evidence="8" id="KW-0812">Transmembrane</keyword>
<comment type="subcellular location">
    <subcellularLocation>
        <location evidence="2">Cell membrane</location>
    </subcellularLocation>
</comment>
<keyword evidence="6" id="KW-0597">Phosphoprotein</keyword>
<dbReference type="PROSITE" id="PS50109">
    <property type="entry name" value="HIS_KIN"/>
    <property type="match status" value="1"/>
</dbReference>
<evidence type="ECO:0000259" key="14">
    <source>
        <dbReference type="PROSITE" id="PS50109"/>
    </source>
</evidence>
<dbReference type="PANTHER" id="PTHR45453">
    <property type="entry name" value="PHOSPHATE REGULON SENSOR PROTEIN PHOR"/>
    <property type="match status" value="1"/>
</dbReference>
<dbReference type="InterPro" id="IPR021766">
    <property type="entry name" value="PhoR_N"/>
</dbReference>
<dbReference type="SUPFAM" id="SSF47384">
    <property type="entry name" value="Homodimeric domain of signal transducing histidine kinase"/>
    <property type="match status" value="1"/>
</dbReference>
<dbReference type="InterPro" id="IPR036890">
    <property type="entry name" value="HATPase_C_sf"/>
</dbReference>
<dbReference type="Gene3D" id="1.10.287.130">
    <property type="match status" value="1"/>
</dbReference>
<dbReference type="PRINTS" id="PR00344">
    <property type="entry name" value="BCTRLSENSOR"/>
</dbReference>
<dbReference type="PANTHER" id="PTHR45453:SF1">
    <property type="entry name" value="PHOSPHATE REGULON SENSOR PROTEIN PHOR"/>
    <property type="match status" value="1"/>
</dbReference>
<evidence type="ECO:0000256" key="11">
    <source>
        <dbReference type="ARBA" id="ARBA00022840"/>
    </source>
</evidence>
<dbReference type="GO" id="GO:0016301">
    <property type="term" value="F:kinase activity"/>
    <property type="evidence" value="ECO:0007669"/>
    <property type="project" value="UniProtKB-KW"/>
</dbReference>
<dbReference type="Gene3D" id="3.30.565.10">
    <property type="entry name" value="Histidine kinase-like ATPase, C-terminal domain"/>
    <property type="match status" value="1"/>
</dbReference>
<keyword evidence="4" id="KW-0813">Transport</keyword>
<keyword evidence="9" id="KW-0547">Nucleotide-binding</keyword>
<evidence type="ECO:0000256" key="8">
    <source>
        <dbReference type="ARBA" id="ARBA00022692"/>
    </source>
</evidence>
<dbReference type="EMBL" id="CP103416">
    <property type="protein sequence ID" value="UVW35357.1"/>
    <property type="molecule type" value="Genomic_DNA"/>
</dbReference>
<dbReference type="InterPro" id="IPR003661">
    <property type="entry name" value="HisK_dim/P_dom"/>
</dbReference>
<keyword evidence="16" id="KW-1185">Reference proteome</keyword>
<proteinExistence type="predicted"/>
<evidence type="ECO:0000256" key="2">
    <source>
        <dbReference type="ARBA" id="ARBA00004236"/>
    </source>
</evidence>
<keyword evidence="11" id="KW-0067">ATP-binding</keyword>
<dbReference type="InterPro" id="IPR050351">
    <property type="entry name" value="BphY/WalK/GraS-like"/>
</dbReference>
<keyword evidence="7" id="KW-0808">Transferase</keyword>
<feature type="domain" description="Histidine kinase" evidence="14">
    <location>
        <begin position="205"/>
        <end position="420"/>
    </location>
</feature>
<comment type="catalytic activity">
    <reaction evidence="1">
        <text>ATP + protein L-histidine = ADP + protein N-phospho-L-histidine.</text>
        <dbReference type="EC" id="2.7.13.3"/>
    </reaction>
</comment>
<dbReference type="Proteomes" id="UP001059934">
    <property type="component" value="Chromosome"/>
</dbReference>
<keyword evidence="13" id="KW-0902">Two-component regulatory system</keyword>
<dbReference type="EC" id="2.7.13.3" evidence="3"/>
<evidence type="ECO:0000256" key="9">
    <source>
        <dbReference type="ARBA" id="ARBA00022741"/>
    </source>
</evidence>
<evidence type="ECO:0000313" key="15">
    <source>
        <dbReference type="EMBL" id="UVW35357.1"/>
    </source>
</evidence>
<dbReference type="InterPro" id="IPR014310">
    <property type="entry name" value="Sig_transdc_His_kinase_PhoR"/>
</dbReference>
<evidence type="ECO:0000313" key="16">
    <source>
        <dbReference type="Proteomes" id="UP001059934"/>
    </source>
</evidence>
<protein>
    <recommendedName>
        <fullName evidence="3">histidine kinase</fullName>
        <ecNumber evidence="3">2.7.13.3</ecNumber>
    </recommendedName>
</protein>
<dbReference type="Pfam" id="PF00512">
    <property type="entry name" value="HisKA"/>
    <property type="match status" value="1"/>
</dbReference>
<name>A0ABY5TNJ8_9GAMM</name>
<evidence type="ECO:0000256" key="12">
    <source>
        <dbReference type="ARBA" id="ARBA00022989"/>
    </source>
</evidence>
<evidence type="ECO:0000256" key="3">
    <source>
        <dbReference type="ARBA" id="ARBA00012438"/>
    </source>
</evidence>
<evidence type="ECO:0000256" key="5">
    <source>
        <dbReference type="ARBA" id="ARBA00022475"/>
    </source>
</evidence>
<organism evidence="15 16">
    <name type="scientific">SAR92 clade bacterium H455</name>
    <dbReference type="NCBI Taxonomy" id="2974818"/>
    <lineage>
        <taxon>Bacteria</taxon>
        <taxon>Pseudomonadati</taxon>
        <taxon>Pseudomonadota</taxon>
        <taxon>Gammaproteobacteria</taxon>
        <taxon>Cellvibrionales</taxon>
        <taxon>Porticoccaceae</taxon>
        <taxon>SAR92 clade</taxon>
    </lineage>
</organism>
<dbReference type="InterPro" id="IPR003594">
    <property type="entry name" value="HATPase_dom"/>
</dbReference>
<evidence type="ECO:0000256" key="13">
    <source>
        <dbReference type="ARBA" id="ARBA00023012"/>
    </source>
</evidence>
<keyword evidence="5" id="KW-1003">Cell membrane</keyword>
<reference evidence="15" key="1">
    <citation type="submission" date="2022-08" db="EMBL/GenBank/DDBJ databases">
        <title>Catabolic pathway analysis in culturable SAR92 clade bacteria reveals their overlooked roles in DMSP degradation in coastal seas.</title>
        <authorList>
            <person name="He X."/>
            <person name="Zhang X."/>
            <person name="Zhang Y."/>
        </authorList>
    </citation>
    <scope>NUCLEOTIDE SEQUENCE</scope>
    <source>
        <strain evidence="15">H455</strain>
    </source>
</reference>
<evidence type="ECO:0000256" key="10">
    <source>
        <dbReference type="ARBA" id="ARBA00022777"/>
    </source>
</evidence>
<keyword evidence="10 15" id="KW-0418">Kinase</keyword>
<dbReference type="CDD" id="cd00082">
    <property type="entry name" value="HisKA"/>
    <property type="match status" value="1"/>
</dbReference>
<dbReference type="InterPro" id="IPR004358">
    <property type="entry name" value="Sig_transdc_His_kin-like_C"/>
</dbReference>
<dbReference type="Pfam" id="PF02518">
    <property type="entry name" value="HATPase_c"/>
    <property type="match status" value="1"/>
</dbReference>
<evidence type="ECO:0000256" key="6">
    <source>
        <dbReference type="ARBA" id="ARBA00022553"/>
    </source>
</evidence>